<dbReference type="InterPro" id="IPR020843">
    <property type="entry name" value="ER"/>
</dbReference>
<evidence type="ECO:0000259" key="3">
    <source>
        <dbReference type="SMART" id="SM00829"/>
    </source>
</evidence>
<protein>
    <submittedName>
        <fullName evidence="4">Zinc-binding dehydrogenase</fullName>
    </submittedName>
</protein>
<dbReference type="EMBL" id="BAAANY010000027">
    <property type="protein sequence ID" value="GAA1703315.1"/>
    <property type="molecule type" value="Genomic_DNA"/>
</dbReference>
<keyword evidence="5" id="KW-1185">Reference proteome</keyword>
<dbReference type="Gene3D" id="3.90.180.10">
    <property type="entry name" value="Medium-chain alcohol dehydrogenases, catalytic domain"/>
    <property type="match status" value="1"/>
</dbReference>
<dbReference type="SMART" id="SM00829">
    <property type="entry name" value="PKS_ER"/>
    <property type="match status" value="1"/>
</dbReference>
<keyword evidence="2" id="KW-0560">Oxidoreductase</keyword>
<dbReference type="SUPFAM" id="SSF50129">
    <property type="entry name" value="GroES-like"/>
    <property type="match status" value="1"/>
</dbReference>
<reference evidence="5" key="1">
    <citation type="journal article" date="2019" name="Int. J. Syst. Evol. Microbiol.">
        <title>The Global Catalogue of Microorganisms (GCM) 10K type strain sequencing project: providing services to taxonomists for standard genome sequencing and annotation.</title>
        <authorList>
            <consortium name="The Broad Institute Genomics Platform"/>
            <consortium name="The Broad Institute Genome Sequencing Center for Infectious Disease"/>
            <person name="Wu L."/>
            <person name="Ma J."/>
        </authorList>
    </citation>
    <scope>NUCLEOTIDE SEQUENCE [LARGE SCALE GENOMIC DNA]</scope>
    <source>
        <strain evidence="5">JCM 14718</strain>
    </source>
</reference>
<dbReference type="PANTHER" id="PTHR48106">
    <property type="entry name" value="QUINONE OXIDOREDUCTASE PIG3-RELATED"/>
    <property type="match status" value="1"/>
</dbReference>
<name>A0ABN2IE15_9ACTN</name>
<keyword evidence="1" id="KW-0521">NADP</keyword>
<evidence type="ECO:0000313" key="5">
    <source>
        <dbReference type="Proteomes" id="UP001500618"/>
    </source>
</evidence>
<evidence type="ECO:0000313" key="4">
    <source>
        <dbReference type="EMBL" id="GAA1703315.1"/>
    </source>
</evidence>
<dbReference type="Gene3D" id="3.40.50.720">
    <property type="entry name" value="NAD(P)-binding Rossmann-like Domain"/>
    <property type="match status" value="1"/>
</dbReference>
<dbReference type="InterPro" id="IPR011032">
    <property type="entry name" value="GroES-like_sf"/>
</dbReference>
<dbReference type="RefSeq" id="WP_344313703.1">
    <property type="nucleotide sequence ID" value="NZ_BAAANY010000027.1"/>
</dbReference>
<proteinExistence type="predicted"/>
<comment type="caution">
    <text evidence="4">The sequence shown here is derived from an EMBL/GenBank/DDBJ whole genome shotgun (WGS) entry which is preliminary data.</text>
</comment>
<dbReference type="InterPro" id="IPR036291">
    <property type="entry name" value="NAD(P)-bd_dom_sf"/>
</dbReference>
<organism evidence="4 5">
    <name type="scientific">Fodinicola feengrottensis</name>
    <dbReference type="NCBI Taxonomy" id="435914"/>
    <lineage>
        <taxon>Bacteria</taxon>
        <taxon>Bacillati</taxon>
        <taxon>Actinomycetota</taxon>
        <taxon>Actinomycetes</taxon>
        <taxon>Mycobacteriales</taxon>
        <taxon>Fodinicola</taxon>
    </lineage>
</organism>
<evidence type="ECO:0000256" key="1">
    <source>
        <dbReference type="ARBA" id="ARBA00022857"/>
    </source>
</evidence>
<dbReference type="SUPFAM" id="SSF51735">
    <property type="entry name" value="NAD(P)-binding Rossmann-fold domains"/>
    <property type="match status" value="1"/>
</dbReference>
<sequence length="340" mass="35887">MRSVIFSQAGDAASVARVADVPDAPAPRADEIQLRVSLSPVHRGDLVGTEAVSLPADESRHVRLGSEAVGVVTTVGDAVCNLRVGDRVAVFPAPGAWAESVTVPAEAAVNVPETVSDEIASILLVNTITSRDVLRAVSDLRGTTATVDDTPLVVSAAASAVGKLVVRQALDRRWPVIAVVRSDRSAATVRKLFPDVPVVVTGNDGWQGELRDLVGARQLPVIADAHGGGFVREILPFLADAGTLVVWGDLAARPWTLSTSDLLPRELRVRAVSISRWMTRPADVREDDRRAAAELAAHHPELLAVHAAYPLDDLRAAIDAARTNGTGAALLDINGRQTSK</sequence>
<evidence type="ECO:0000256" key="2">
    <source>
        <dbReference type="ARBA" id="ARBA00023002"/>
    </source>
</evidence>
<feature type="domain" description="Enoyl reductase (ER)" evidence="3">
    <location>
        <begin position="10"/>
        <end position="331"/>
    </location>
</feature>
<dbReference type="Pfam" id="PF08240">
    <property type="entry name" value="ADH_N"/>
    <property type="match status" value="1"/>
</dbReference>
<dbReference type="PANTHER" id="PTHR48106:SF18">
    <property type="entry name" value="QUINONE OXIDOREDUCTASE PIG3"/>
    <property type="match status" value="1"/>
</dbReference>
<dbReference type="Proteomes" id="UP001500618">
    <property type="component" value="Unassembled WGS sequence"/>
</dbReference>
<gene>
    <name evidence="4" type="ORF">GCM10009765_60820</name>
</gene>
<dbReference type="InterPro" id="IPR013154">
    <property type="entry name" value="ADH-like_N"/>
</dbReference>
<accession>A0ABN2IE15</accession>